<protein>
    <submittedName>
        <fullName evidence="6">Cytochrome c</fullName>
    </submittedName>
</protein>
<evidence type="ECO:0000256" key="2">
    <source>
        <dbReference type="ARBA" id="ARBA00022723"/>
    </source>
</evidence>
<name>A0ABX0PBZ0_9BURK</name>
<dbReference type="Pfam" id="PF13442">
    <property type="entry name" value="Cytochrome_CBB3"/>
    <property type="match status" value="1"/>
</dbReference>
<evidence type="ECO:0000256" key="1">
    <source>
        <dbReference type="ARBA" id="ARBA00022617"/>
    </source>
</evidence>
<dbReference type="InterPro" id="IPR009056">
    <property type="entry name" value="Cyt_c-like_dom"/>
</dbReference>
<evidence type="ECO:0000313" key="7">
    <source>
        <dbReference type="Proteomes" id="UP000716322"/>
    </source>
</evidence>
<comment type="caution">
    <text evidence="6">The sequence shown here is derived from an EMBL/GenBank/DDBJ whole genome shotgun (WGS) entry which is preliminary data.</text>
</comment>
<dbReference type="InterPro" id="IPR051459">
    <property type="entry name" value="Cytochrome_c-type_DH"/>
</dbReference>
<keyword evidence="3 4" id="KW-0408">Iron</keyword>
<gene>
    <name evidence="6" type="ORF">HAV22_14495</name>
</gene>
<dbReference type="Proteomes" id="UP000716322">
    <property type="component" value="Unassembled WGS sequence"/>
</dbReference>
<reference evidence="6 7" key="1">
    <citation type="submission" date="2020-03" db="EMBL/GenBank/DDBJ databases">
        <title>Genome sequence of strain Massilia sp. TW-1.</title>
        <authorList>
            <person name="Chaudhary D.K."/>
        </authorList>
    </citation>
    <scope>NUCLEOTIDE SEQUENCE [LARGE SCALE GENOMIC DNA]</scope>
    <source>
        <strain evidence="6 7">TW-1</strain>
    </source>
</reference>
<evidence type="ECO:0000313" key="6">
    <source>
        <dbReference type="EMBL" id="NIA54844.1"/>
    </source>
</evidence>
<evidence type="ECO:0000256" key="3">
    <source>
        <dbReference type="ARBA" id="ARBA00023004"/>
    </source>
</evidence>
<keyword evidence="1 4" id="KW-0349">Heme</keyword>
<accession>A0ABX0PBZ0</accession>
<dbReference type="Pfam" id="PF00034">
    <property type="entry name" value="Cytochrom_C"/>
    <property type="match status" value="1"/>
</dbReference>
<dbReference type="PROSITE" id="PS51007">
    <property type="entry name" value="CYTC"/>
    <property type="match status" value="2"/>
</dbReference>
<dbReference type="SUPFAM" id="SSF46626">
    <property type="entry name" value="Cytochrome c"/>
    <property type="match status" value="2"/>
</dbReference>
<dbReference type="PANTHER" id="PTHR35008">
    <property type="entry name" value="BLL4482 PROTEIN-RELATED"/>
    <property type="match status" value="1"/>
</dbReference>
<evidence type="ECO:0000256" key="4">
    <source>
        <dbReference type="PROSITE-ProRule" id="PRU00433"/>
    </source>
</evidence>
<dbReference type="Gene3D" id="1.10.760.10">
    <property type="entry name" value="Cytochrome c-like domain"/>
    <property type="match status" value="2"/>
</dbReference>
<feature type="domain" description="Cytochrome c" evidence="5">
    <location>
        <begin position="52"/>
        <end position="150"/>
    </location>
</feature>
<dbReference type="InterPro" id="IPR036909">
    <property type="entry name" value="Cyt_c-like_dom_sf"/>
</dbReference>
<evidence type="ECO:0000259" key="5">
    <source>
        <dbReference type="PROSITE" id="PS51007"/>
    </source>
</evidence>
<proteinExistence type="predicted"/>
<keyword evidence="7" id="KW-1185">Reference proteome</keyword>
<keyword evidence="2 4" id="KW-0479">Metal-binding</keyword>
<dbReference type="PANTHER" id="PTHR35008:SF8">
    <property type="entry name" value="ALCOHOL DEHYDROGENASE CYTOCHROME C SUBUNIT"/>
    <property type="match status" value="1"/>
</dbReference>
<organism evidence="6 7">
    <name type="scientific">Telluria antibiotica</name>
    <dbReference type="NCBI Taxonomy" id="2717319"/>
    <lineage>
        <taxon>Bacteria</taxon>
        <taxon>Pseudomonadati</taxon>
        <taxon>Pseudomonadota</taxon>
        <taxon>Betaproteobacteria</taxon>
        <taxon>Burkholderiales</taxon>
        <taxon>Oxalobacteraceae</taxon>
        <taxon>Telluria group</taxon>
        <taxon>Telluria</taxon>
    </lineage>
</organism>
<feature type="domain" description="Cytochrome c" evidence="5">
    <location>
        <begin position="193"/>
        <end position="293"/>
    </location>
</feature>
<sequence length="300" mass="31633">MSKWVKRTSIALATLALLGVATAGVGKVLGERKMARSIALLVRPLDIVPDVARVDHGRYLYNTRGCAECHGADGAGKTVVRDGGMLVVAPNITAGPNGATAHYRVVDWVRTVRHGVKPNGNPVMVMPSDDYSRLSDDDMAALVAYLEQMRPVPGVKAVIDVPVPVKALYAFGVIKDASEKIDHTLAPPQAVPAAVTPAYGAYVAATCTGCHGADLAGGRVPGAPPAWPPAARLAPGKGSALNRYPTPEAFIAMFRTGRRPDGSAISSVMPFGSLRQMNETDVRALYAYLKSVPETTLAQR</sequence>
<dbReference type="EMBL" id="JAAQOM010000008">
    <property type="protein sequence ID" value="NIA54844.1"/>
    <property type="molecule type" value="Genomic_DNA"/>
</dbReference>